<evidence type="ECO:0000313" key="13">
    <source>
        <dbReference type="Proteomes" id="UP000261212"/>
    </source>
</evidence>
<evidence type="ECO:0000256" key="8">
    <source>
        <dbReference type="SAM" id="MobiDB-lite"/>
    </source>
</evidence>
<dbReference type="GO" id="GO:0005829">
    <property type="term" value="C:cytosol"/>
    <property type="evidence" value="ECO:0007669"/>
    <property type="project" value="TreeGrafter"/>
</dbReference>
<evidence type="ECO:0000256" key="3">
    <source>
        <dbReference type="ARBA" id="ARBA00022806"/>
    </source>
</evidence>
<comment type="similarity">
    <text evidence="5 7">Belongs to the DEAD box helicase family.</text>
</comment>
<feature type="domain" description="Helicase C-terminal" evidence="10">
    <location>
        <begin position="238"/>
        <end position="379"/>
    </location>
</feature>
<proteinExistence type="inferred from homology"/>
<evidence type="ECO:0000256" key="2">
    <source>
        <dbReference type="ARBA" id="ARBA00022801"/>
    </source>
</evidence>
<accession>A0A3E3DWD6</accession>
<gene>
    <name evidence="12" type="ORF">DW687_09700</name>
</gene>
<dbReference type="GO" id="GO:0003676">
    <property type="term" value="F:nucleic acid binding"/>
    <property type="evidence" value="ECO:0007669"/>
    <property type="project" value="InterPro"/>
</dbReference>
<evidence type="ECO:0000256" key="5">
    <source>
        <dbReference type="ARBA" id="ARBA00038437"/>
    </source>
</evidence>
<dbReference type="InterPro" id="IPR027417">
    <property type="entry name" value="P-loop_NTPase"/>
</dbReference>
<evidence type="ECO:0000256" key="6">
    <source>
        <dbReference type="PROSITE-ProRule" id="PRU00552"/>
    </source>
</evidence>
<dbReference type="CDD" id="cd18787">
    <property type="entry name" value="SF2_C_DEAD"/>
    <property type="match status" value="1"/>
</dbReference>
<feature type="short sequence motif" description="Q motif" evidence="6">
    <location>
        <begin position="4"/>
        <end position="32"/>
    </location>
</feature>
<dbReference type="Gene3D" id="3.40.50.300">
    <property type="entry name" value="P-loop containing nucleotide triphosphate hydrolases"/>
    <property type="match status" value="2"/>
</dbReference>
<dbReference type="AlphaFoldDB" id="A0A3E3DWD6"/>
<keyword evidence="1 7" id="KW-0547">Nucleotide-binding</keyword>
<evidence type="ECO:0000259" key="10">
    <source>
        <dbReference type="PROSITE" id="PS51194"/>
    </source>
</evidence>
<dbReference type="InterPro" id="IPR044742">
    <property type="entry name" value="DEAD/DEAH_RhlB"/>
</dbReference>
<reference evidence="12 13" key="1">
    <citation type="submission" date="2018-08" db="EMBL/GenBank/DDBJ databases">
        <title>A genome reference for cultivated species of the human gut microbiota.</title>
        <authorList>
            <person name="Zou Y."/>
            <person name="Xue W."/>
            <person name="Luo G."/>
        </authorList>
    </citation>
    <scope>NUCLEOTIDE SEQUENCE [LARGE SCALE GENOMIC DNA]</scope>
    <source>
        <strain evidence="12 13">AM25-6</strain>
    </source>
</reference>
<keyword evidence="4 7" id="KW-0067">ATP-binding</keyword>
<dbReference type="InterPro" id="IPR050079">
    <property type="entry name" value="DEAD_box_RNA_helicase"/>
</dbReference>
<dbReference type="Pfam" id="PF00270">
    <property type="entry name" value="DEAD"/>
    <property type="match status" value="1"/>
</dbReference>
<evidence type="ECO:0000256" key="1">
    <source>
        <dbReference type="ARBA" id="ARBA00022741"/>
    </source>
</evidence>
<evidence type="ECO:0000259" key="11">
    <source>
        <dbReference type="PROSITE" id="PS51195"/>
    </source>
</evidence>
<dbReference type="SMART" id="SM00490">
    <property type="entry name" value="HELICc"/>
    <property type="match status" value="1"/>
</dbReference>
<dbReference type="InterPro" id="IPR001650">
    <property type="entry name" value="Helicase_C-like"/>
</dbReference>
<sequence length="510" mass="57934">MNKTTFSELEINLDINRVLDEMGFTNPTDIQNKAIPAIRSGVDVIGKSQTGTGKTIAFAIPAIEKIDIEQEKPTAQVLIICPTRELAQQGYAEIKKLTKYMPEIKVVDIYGGVSMERQISKLKKAHIVIGTPGRIKDHLKRRTLKLQNIKMVVLDEADEMLSMGFKEDIDTILKTAPDTRQTVLFSATMPPAIMNIIDTFLKNPLLIQIDKEQVTVNKIAQNYIDVPKGKKKEVLNLLLHYYGSKLTIIFCNTKRMVDDLTKFLRKNGFSAECLHGDIRQNERSRVMSNFKNAKTPILVATDVAARGIDVKDVEYVINYDIPQNSEYYIHRIGRTARGGKTGTSITMTNNRKQVTDLKMILKETNSKIKKLDIPTKNDINSKNSKDNMSVIISALKRENNSHDEMISDLKDLGYSENQIAKAALNLYFGETKENIVKIEDISINKETKRYNDGNKNNARRKKQKSYGNKSLKDDLIFYENNRRTSSSKNSNRNKKRTNGNYKNKRANQSC</sequence>
<dbReference type="PROSITE" id="PS51195">
    <property type="entry name" value="Q_MOTIF"/>
    <property type="match status" value="1"/>
</dbReference>
<dbReference type="PROSITE" id="PS00039">
    <property type="entry name" value="DEAD_ATP_HELICASE"/>
    <property type="match status" value="1"/>
</dbReference>
<dbReference type="PANTHER" id="PTHR47959:SF1">
    <property type="entry name" value="ATP-DEPENDENT RNA HELICASE DBPA"/>
    <property type="match status" value="1"/>
</dbReference>
<dbReference type="InterPro" id="IPR011545">
    <property type="entry name" value="DEAD/DEAH_box_helicase_dom"/>
</dbReference>
<dbReference type="RefSeq" id="WP_007050908.1">
    <property type="nucleotide sequence ID" value="NZ_CABKNJ010000001.1"/>
</dbReference>
<evidence type="ECO:0000256" key="7">
    <source>
        <dbReference type="RuleBase" id="RU000492"/>
    </source>
</evidence>
<evidence type="ECO:0000256" key="4">
    <source>
        <dbReference type="ARBA" id="ARBA00022840"/>
    </source>
</evidence>
<dbReference type="EMBL" id="QUSM01000005">
    <property type="protein sequence ID" value="RGD73614.1"/>
    <property type="molecule type" value="Genomic_DNA"/>
</dbReference>
<dbReference type="PROSITE" id="PS51194">
    <property type="entry name" value="HELICASE_CTER"/>
    <property type="match status" value="1"/>
</dbReference>
<dbReference type="Pfam" id="PF00271">
    <property type="entry name" value="Helicase_C"/>
    <property type="match status" value="1"/>
</dbReference>
<feature type="domain" description="DEAD-box RNA helicase Q" evidence="11">
    <location>
        <begin position="4"/>
        <end position="32"/>
    </location>
</feature>
<dbReference type="PANTHER" id="PTHR47959">
    <property type="entry name" value="ATP-DEPENDENT RNA HELICASE RHLE-RELATED"/>
    <property type="match status" value="1"/>
</dbReference>
<dbReference type="GO" id="GO:0005524">
    <property type="term" value="F:ATP binding"/>
    <property type="evidence" value="ECO:0007669"/>
    <property type="project" value="UniProtKB-KW"/>
</dbReference>
<evidence type="ECO:0000313" key="12">
    <source>
        <dbReference type="EMBL" id="RGD73614.1"/>
    </source>
</evidence>
<evidence type="ECO:0000259" key="9">
    <source>
        <dbReference type="PROSITE" id="PS51192"/>
    </source>
</evidence>
<protein>
    <submittedName>
        <fullName evidence="12">DEAD/DEAH box helicase</fullName>
    </submittedName>
</protein>
<keyword evidence="2 7" id="KW-0378">Hydrolase</keyword>
<dbReference type="PROSITE" id="PS51192">
    <property type="entry name" value="HELICASE_ATP_BIND_1"/>
    <property type="match status" value="1"/>
</dbReference>
<dbReference type="InterPro" id="IPR000629">
    <property type="entry name" value="RNA-helicase_DEAD-box_CS"/>
</dbReference>
<dbReference type="GO" id="GO:0016787">
    <property type="term" value="F:hydrolase activity"/>
    <property type="evidence" value="ECO:0007669"/>
    <property type="project" value="UniProtKB-KW"/>
</dbReference>
<dbReference type="InterPro" id="IPR014014">
    <property type="entry name" value="RNA_helicase_DEAD_Q_motif"/>
</dbReference>
<feature type="domain" description="Helicase ATP-binding" evidence="9">
    <location>
        <begin position="35"/>
        <end position="207"/>
    </location>
</feature>
<dbReference type="SMART" id="SM00487">
    <property type="entry name" value="DEXDc"/>
    <property type="match status" value="1"/>
</dbReference>
<feature type="compositionally biased region" description="Basic residues" evidence="8">
    <location>
        <begin position="491"/>
        <end position="510"/>
    </location>
</feature>
<dbReference type="SUPFAM" id="SSF52540">
    <property type="entry name" value="P-loop containing nucleoside triphosphate hydrolases"/>
    <property type="match status" value="1"/>
</dbReference>
<dbReference type="Proteomes" id="UP000261212">
    <property type="component" value="Unassembled WGS sequence"/>
</dbReference>
<feature type="region of interest" description="Disordered" evidence="8">
    <location>
        <begin position="448"/>
        <end position="510"/>
    </location>
</feature>
<organism evidence="12 13">
    <name type="scientific">Anaerofustis stercorihominis</name>
    <dbReference type="NCBI Taxonomy" id="214853"/>
    <lineage>
        <taxon>Bacteria</taxon>
        <taxon>Bacillati</taxon>
        <taxon>Bacillota</taxon>
        <taxon>Clostridia</taxon>
        <taxon>Eubacteriales</taxon>
        <taxon>Eubacteriaceae</taxon>
        <taxon>Anaerofustis</taxon>
    </lineage>
</organism>
<dbReference type="GeneID" id="98001176"/>
<name>A0A3E3DWD6_9FIRM</name>
<dbReference type="GO" id="GO:0003724">
    <property type="term" value="F:RNA helicase activity"/>
    <property type="evidence" value="ECO:0007669"/>
    <property type="project" value="InterPro"/>
</dbReference>
<comment type="caution">
    <text evidence="12">The sequence shown here is derived from an EMBL/GenBank/DDBJ whole genome shotgun (WGS) entry which is preliminary data.</text>
</comment>
<dbReference type="CDD" id="cd00268">
    <property type="entry name" value="DEADc"/>
    <property type="match status" value="1"/>
</dbReference>
<keyword evidence="3 7" id="KW-0347">Helicase</keyword>
<dbReference type="InterPro" id="IPR014001">
    <property type="entry name" value="Helicase_ATP-bd"/>
</dbReference>